<evidence type="ECO:0000313" key="7">
    <source>
        <dbReference type="Proteomes" id="UP000237344"/>
    </source>
</evidence>
<dbReference type="InterPro" id="IPR003451">
    <property type="entry name" value="LytB/IspH"/>
</dbReference>
<gene>
    <name evidence="5 6" type="primary">ispH</name>
    <name evidence="6" type="ORF">KMAL_04970</name>
</gene>
<dbReference type="CDD" id="cd13944">
    <property type="entry name" value="lytB_ispH"/>
    <property type="match status" value="1"/>
</dbReference>
<feature type="binding site" evidence="5">
    <location>
        <position position="250"/>
    </location>
    <ligand>
        <name>dimethylallyl diphosphate</name>
        <dbReference type="ChEBI" id="CHEBI:57623"/>
    </ligand>
</feature>
<evidence type="ECO:0000256" key="2">
    <source>
        <dbReference type="ARBA" id="ARBA00022723"/>
    </source>
</evidence>
<feature type="binding site" evidence="5">
    <location>
        <position position="62"/>
    </location>
    <ligand>
        <name>isopentenyl diphosphate</name>
        <dbReference type="ChEBI" id="CHEBI:128769"/>
    </ligand>
</feature>
<dbReference type="EC" id="1.17.7.4" evidence="5"/>
<proteinExistence type="inferred from homology"/>
<evidence type="ECO:0000256" key="5">
    <source>
        <dbReference type="HAMAP-Rule" id="MF_00191"/>
    </source>
</evidence>
<feature type="binding site" evidence="5">
    <location>
        <position position="62"/>
    </location>
    <ligand>
        <name>dimethylallyl diphosphate</name>
        <dbReference type="ChEBI" id="CHEBI:57623"/>
    </ligand>
</feature>
<protein>
    <recommendedName>
        <fullName evidence="5">4-hydroxy-3-methylbut-2-enyl diphosphate reductase</fullName>
        <shortName evidence="5">HMBPP reductase</shortName>
        <ecNumber evidence="5">1.17.7.4</ecNumber>
    </recommendedName>
</protein>
<feature type="binding site" evidence="5">
    <location>
        <position position="293"/>
    </location>
    <ligand>
        <name>(2E)-4-hydroxy-3-methylbut-2-enyl diphosphate</name>
        <dbReference type="ChEBI" id="CHEBI:128753"/>
    </ligand>
</feature>
<feature type="binding site" evidence="5">
    <location>
        <position position="33"/>
    </location>
    <ligand>
        <name>[4Fe-4S] cluster</name>
        <dbReference type="ChEBI" id="CHEBI:49883"/>
    </ligand>
</feature>
<dbReference type="RefSeq" id="WP_110094195.1">
    <property type="nucleotide sequence ID" value="NZ_NKUE01000002.1"/>
</dbReference>
<dbReference type="PANTHER" id="PTHR30426">
    <property type="entry name" value="4-HYDROXY-3-METHYLBUT-2-ENYL DIPHOSPHATE REDUCTASE"/>
    <property type="match status" value="1"/>
</dbReference>
<feature type="binding site" evidence="5">
    <location>
        <position position="62"/>
    </location>
    <ligand>
        <name>(2E)-4-hydroxy-3-methylbut-2-enyl diphosphate</name>
        <dbReference type="ChEBI" id="CHEBI:128753"/>
    </ligand>
</feature>
<accession>A0A2S3W4D8</accession>
<keyword evidence="5" id="KW-0414">Isoprene biosynthesis</keyword>
<dbReference type="NCBIfam" id="TIGR00216">
    <property type="entry name" value="ispH_lytB"/>
    <property type="match status" value="1"/>
</dbReference>
<dbReference type="InterPro" id="IPR011060">
    <property type="entry name" value="RibuloseP-bd_barrel"/>
</dbReference>
<feature type="binding site" evidence="5">
    <location>
        <position position="248"/>
    </location>
    <ligand>
        <name>isopentenyl diphosphate</name>
        <dbReference type="ChEBI" id="CHEBI:128769"/>
    </ligand>
</feature>
<feature type="binding site" evidence="5">
    <location>
        <position position="249"/>
    </location>
    <ligand>
        <name>isopentenyl diphosphate</name>
        <dbReference type="ChEBI" id="CHEBI:128769"/>
    </ligand>
</feature>
<dbReference type="GO" id="GO:0051539">
    <property type="term" value="F:4 iron, 4 sulfur cluster binding"/>
    <property type="evidence" value="ECO:0007669"/>
    <property type="project" value="UniProtKB-UniRule"/>
</dbReference>
<comment type="catalytic activity">
    <reaction evidence="5">
        <text>isopentenyl diphosphate + 2 oxidized [2Fe-2S]-[ferredoxin] + H2O = (2E)-4-hydroxy-3-methylbut-2-enyl diphosphate + 2 reduced [2Fe-2S]-[ferredoxin] + 2 H(+)</text>
        <dbReference type="Rhea" id="RHEA:24488"/>
        <dbReference type="Rhea" id="RHEA-COMP:10000"/>
        <dbReference type="Rhea" id="RHEA-COMP:10001"/>
        <dbReference type="ChEBI" id="CHEBI:15377"/>
        <dbReference type="ChEBI" id="CHEBI:15378"/>
        <dbReference type="ChEBI" id="CHEBI:33737"/>
        <dbReference type="ChEBI" id="CHEBI:33738"/>
        <dbReference type="ChEBI" id="CHEBI:128753"/>
        <dbReference type="ChEBI" id="CHEBI:128769"/>
        <dbReference type="EC" id="1.17.7.4"/>
    </reaction>
</comment>
<feature type="binding site" evidence="5">
    <location>
        <position position="149"/>
    </location>
    <ligand>
        <name>isopentenyl diphosphate</name>
        <dbReference type="ChEBI" id="CHEBI:128769"/>
    </ligand>
</feature>
<dbReference type="Gene3D" id="3.40.1010.20">
    <property type="entry name" value="4-hydroxy-3-methylbut-2-enyl diphosphate reductase, catalytic domain"/>
    <property type="match status" value="2"/>
</dbReference>
<dbReference type="UniPathway" id="UPA00059">
    <property type="reaction ID" value="UER00105"/>
</dbReference>
<feature type="binding site" evidence="5">
    <location>
        <position position="95"/>
    </location>
    <ligand>
        <name>(2E)-4-hydroxy-3-methylbut-2-enyl diphosphate</name>
        <dbReference type="ChEBI" id="CHEBI:128753"/>
    </ligand>
</feature>
<feature type="binding site" evidence="5">
    <location>
        <position position="220"/>
    </location>
    <ligand>
        <name>[4Fe-4S] cluster</name>
        <dbReference type="ChEBI" id="CHEBI:49883"/>
    </ligand>
</feature>
<dbReference type="Pfam" id="PF02401">
    <property type="entry name" value="LYTB"/>
    <property type="match status" value="1"/>
</dbReference>
<feature type="binding site" evidence="5">
    <location>
        <position position="293"/>
    </location>
    <ligand>
        <name>isopentenyl diphosphate</name>
        <dbReference type="ChEBI" id="CHEBI:128769"/>
    </ligand>
</feature>
<sequence>MPDQMIHTPDAHAPVDVAPRLLKVLLAGPRGFCAGVDRAIRVVEEAIRRYGAPVYVRHEIVHNRTVVEALEAQGAIFVEELDEVPSDGHVVFSAHGVPKTVPAEAMRRNLLYLDATCPLVSKVHREAERHFADGGPESRHILMIGHAGHPEVVGTMGQLPAGAVTLINDAEEARTVQPADPSRLAFITQTTLSVDDTAEIVDILRDRFPLIEGPKREDICYATTNRQEAVKAIAPGCDLVIVIGSPNSSNSQRLREVAERSGAPRALLVPRLNALDWSALDGVKTLGITAGASAPESLVQEMVAALAKRFTLEIEERTVKEENVTFRLPAPLG</sequence>
<comment type="catalytic activity">
    <reaction evidence="5">
        <text>dimethylallyl diphosphate + 2 oxidized [2Fe-2S]-[ferredoxin] + H2O = (2E)-4-hydroxy-3-methylbut-2-enyl diphosphate + 2 reduced [2Fe-2S]-[ferredoxin] + 2 H(+)</text>
        <dbReference type="Rhea" id="RHEA:24825"/>
        <dbReference type="Rhea" id="RHEA-COMP:10000"/>
        <dbReference type="Rhea" id="RHEA-COMP:10001"/>
        <dbReference type="ChEBI" id="CHEBI:15377"/>
        <dbReference type="ChEBI" id="CHEBI:15378"/>
        <dbReference type="ChEBI" id="CHEBI:33737"/>
        <dbReference type="ChEBI" id="CHEBI:33738"/>
        <dbReference type="ChEBI" id="CHEBI:57623"/>
        <dbReference type="ChEBI" id="CHEBI:128753"/>
        <dbReference type="EC" id="1.17.7.4"/>
    </reaction>
</comment>
<comment type="cofactor">
    <cofactor evidence="5">
        <name>[4Fe-4S] cluster</name>
        <dbReference type="ChEBI" id="CHEBI:49883"/>
    </cofactor>
    <text evidence="5">Binds 1 [4Fe-4S] cluster per subunit.</text>
</comment>
<feature type="binding site" evidence="5">
    <location>
        <position position="190"/>
    </location>
    <ligand>
        <name>(2E)-4-hydroxy-3-methylbut-2-enyl diphosphate</name>
        <dbReference type="ChEBI" id="CHEBI:128753"/>
    </ligand>
</feature>
<keyword evidence="2 5" id="KW-0479">Metal-binding</keyword>
<feature type="binding site" evidence="5">
    <location>
        <position position="250"/>
    </location>
    <ligand>
        <name>isopentenyl diphosphate</name>
        <dbReference type="ChEBI" id="CHEBI:128769"/>
    </ligand>
</feature>
<dbReference type="GO" id="GO:0050992">
    <property type="term" value="P:dimethylallyl diphosphate biosynthetic process"/>
    <property type="evidence" value="ECO:0007669"/>
    <property type="project" value="UniProtKB-UniRule"/>
</dbReference>
<feature type="binding site" evidence="5">
    <location>
        <position position="149"/>
    </location>
    <ligand>
        <name>dimethylallyl diphosphate</name>
        <dbReference type="ChEBI" id="CHEBI:57623"/>
    </ligand>
</feature>
<dbReference type="GO" id="GO:0051745">
    <property type="term" value="F:4-hydroxy-3-methylbut-2-enyl diphosphate reductase activity"/>
    <property type="evidence" value="ECO:0007669"/>
    <property type="project" value="UniProtKB-UniRule"/>
</dbReference>
<dbReference type="PANTHER" id="PTHR30426:SF0">
    <property type="entry name" value="4-HYDROXY-3-METHYLBUT-2-ENYL DIPHOSPHATE REDUCTASE"/>
    <property type="match status" value="1"/>
</dbReference>
<reference evidence="6 7" key="1">
    <citation type="submission" date="2018-01" db="EMBL/GenBank/DDBJ databases">
        <title>Draft Genome Sequence of Komagataeibacter maltaceti LMG 1529, a Vinegar Producing Acetic Acid Bacterium Isolated from Malt Vinegar Brewery Acetifiers.</title>
        <authorList>
            <person name="Zhang Q."/>
            <person name="Hollensteiner J."/>
            <person name="Poehlein A."/>
            <person name="Daniel R."/>
        </authorList>
    </citation>
    <scope>NUCLEOTIDE SEQUENCE [LARGE SCALE GENOMIC DNA]</scope>
    <source>
        <strain evidence="6 7">LMG 1529</strain>
    </source>
</reference>
<dbReference type="SUPFAM" id="SSF51366">
    <property type="entry name" value="Ribulose-phoshate binding barrel"/>
    <property type="match status" value="1"/>
</dbReference>
<evidence type="ECO:0000256" key="3">
    <source>
        <dbReference type="ARBA" id="ARBA00023004"/>
    </source>
</evidence>
<feature type="binding site" evidence="5">
    <location>
        <position position="250"/>
    </location>
    <ligand>
        <name>(2E)-4-hydroxy-3-methylbut-2-enyl diphosphate</name>
        <dbReference type="ChEBI" id="CHEBI:128753"/>
    </ligand>
</feature>
<evidence type="ECO:0000256" key="4">
    <source>
        <dbReference type="ARBA" id="ARBA00023014"/>
    </source>
</evidence>
<dbReference type="GO" id="GO:0019288">
    <property type="term" value="P:isopentenyl diphosphate biosynthetic process, methylerythritol 4-phosphate pathway"/>
    <property type="evidence" value="ECO:0007669"/>
    <property type="project" value="UniProtKB-UniRule"/>
</dbReference>
<keyword evidence="7" id="KW-1185">Reference proteome</keyword>
<feature type="binding site" evidence="5">
    <location>
        <position position="117"/>
    </location>
    <ligand>
        <name>[4Fe-4S] cluster</name>
        <dbReference type="ChEBI" id="CHEBI:49883"/>
    </ligand>
</feature>
<feature type="binding site" evidence="5">
    <location>
        <position position="293"/>
    </location>
    <ligand>
        <name>dimethylallyl diphosphate</name>
        <dbReference type="ChEBI" id="CHEBI:57623"/>
    </ligand>
</feature>
<keyword evidence="1 5" id="KW-0004">4Fe-4S</keyword>
<dbReference type="NCBIfam" id="NF002190">
    <property type="entry name" value="PRK01045.1-4"/>
    <property type="match status" value="1"/>
</dbReference>
<keyword evidence="4 5" id="KW-0411">Iron-sulfur</keyword>
<feature type="binding site" evidence="5">
    <location>
        <position position="249"/>
    </location>
    <ligand>
        <name>(2E)-4-hydroxy-3-methylbut-2-enyl diphosphate</name>
        <dbReference type="ChEBI" id="CHEBI:128753"/>
    </ligand>
</feature>
<name>A0A2S3W4D8_9PROT</name>
<keyword evidence="3 5" id="KW-0408">Iron</keyword>
<organism evidence="6 7">
    <name type="scientific">Novacetimonas maltaceti</name>
    <dbReference type="NCBI Taxonomy" id="1203393"/>
    <lineage>
        <taxon>Bacteria</taxon>
        <taxon>Pseudomonadati</taxon>
        <taxon>Pseudomonadota</taxon>
        <taxon>Alphaproteobacteria</taxon>
        <taxon>Acetobacterales</taxon>
        <taxon>Acetobacteraceae</taxon>
        <taxon>Novacetimonas</taxon>
    </lineage>
</organism>
<dbReference type="OrthoDB" id="9804068at2"/>
<comment type="similarity">
    <text evidence="5">Belongs to the IspH family.</text>
</comment>
<comment type="function">
    <text evidence="5">Catalyzes the conversion of 1-hydroxy-2-methyl-2-(E)-butenyl 4-diphosphate (HMBPP) into a mixture of isopentenyl diphosphate (IPP) and dimethylallyl diphosphate (DMAPP). Acts in the terminal step of the DOXP/MEP pathway for isoprenoid precursor biosynthesis.</text>
</comment>
<dbReference type="Proteomes" id="UP000237344">
    <property type="component" value="Unassembled WGS sequence"/>
</dbReference>
<dbReference type="Gene3D" id="3.40.50.11270">
    <property type="match status" value="1"/>
</dbReference>
<dbReference type="GO" id="GO:0016114">
    <property type="term" value="P:terpenoid biosynthetic process"/>
    <property type="evidence" value="ECO:0007669"/>
    <property type="project" value="UniProtKB-UniRule"/>
</dbReference>
<dbReference type="EMBL" id="POTC01000004">
    <property type="protein sequence ID" value="POF63745.1"/>
    <property type="molecule type" value="Genomic_DNA"/>
</dbReference>
<dbReference type="HAMAP" id="MF_00191">
    <property type="entry name" value="IspH"/>
    <property type="match status" value="1"/>
</dbReference>
<dbReference type="UniPathway" id="UPA00056">
    <property type="reaction ID" value="UER00097"/>
</dbReference>
<feature type="active site" description="Proton donor" evidence="5">
    <location>
        <position position="151"/>
    </location>
</feature>
<dbReference type="GO" id="GO:0046872">
    <property type="term" value="F:metal ion binding"/>
    <property type="evidence" value="ECO:0007669"/>
    <property type="project" value="UniProtKB-KW"/>
</dbReference>
<feature type="binding site" evidence="5">
    <location>
        <position position="248"/>
    </location>
    <ligand>
        <name>(2E)-4-hydroxy-3-methylbut-2-enyl diphosphate</name>
        <dbReference type="ChEBI" id="CHEBI:128753"/>
    </ligand>
</feature>
<comment type="caution">
    <text evidence="6">The sequence shown here is derived from an EMBL/GenBank/DDBJ whole genome shotgun (WGS) entry which is preliminary data.</text>
</comment>
<evidence type="ECO:0000313" key="6">
    <source>
        <dbReference type="EMBL" id="POF63745.1"/>
    </source>
</evidence>
<comment type="pathway">
    <text evidence="5">Isoprenoid biosynthesis; isopentenyl diphosphate biosynthesis via DXP pathway; isopentenyl diphosphate from 1-deoxy-D-xylulose 5-phosphate: step 6/6.</text>
</comment>
<dbReference type="AlphaFoldDB" id="A0A2S3W4D8"/>
<feature type="binding site" evidence="5">
    <location>
        <position position="248"/>
    </location>
    <ligand>
        <name>dimethylallyl diphosphate</name>
        <dbReference type="ChEBI" id="CHEBI:57623"/>
    </ligand>
</feature>
<feature type="binding site" evidence="5">
    <location>
        <position position="95"/>
    </location>
    <ligand>
        <name>isopentenyl diphosphate</name>
        <dbReference type="ChEBI" id="CHEBI:128769"/>
    </ligand>
</feature>
<evidence type="ECO:0000256" key="1">
    <source>
        <dbReference type="ARBA" id="ARBA00022485"/>
    </source>
</evidence>
<comment type="pathway">
    <text evidence="5">Isoprenoid biosynthesis; dimethylallyl diphosphate biosynthesis; dimethylallyl diphosphate from (2E)-4-hydroxy-3-methylbutenyl diphosphate: step 1/1.</text>
</comment>
<feature type="binding site" evidence="5">
    <location>
        <position position="149"/>
    </location>
    <ligand>
        <name>(2E)-4-hydroxy-3-methylbut-2-enyl diphosphate</name>
        <dbReference type="ChEBI" id="CHEBI:128753"/>
    </ligand>
</feature>
<keyword evidence="5 6" id="KW-0560">Oxidoreductase</keyword>
<feature type="binding site" evidence="5">
    <location>
        <position position="249"/>
    </location>
    <ligand>
        <name>dimethylallyl diphosphate</name>
        <dbReference type="ChEBI" id="CHEBI:57623"/>
    </ligand>
</feature>
<feature type="binding site" evidence="5">
    <location>
        <position position="95"/>
    </location>
    <ligand>
        <name>dimethylallyl diphosphate</name>
        <dbReference type="ChEBI" id="CHEBI:57623"/>
    </ligand>
</feature>